<reference evidence="1 2" key="1">
    <citation type="submission" date="2014-01" db="EMBL/GenBank/DDBJ databases">
        <title>Full genme sequencing of cellulolytic bacterium Gynuella sunshinyii YC6258T gen. nov., sp. nov.</title>
        <authorList>
            <person name="Khan H."/>
            <person name="Chung E.J."/>
            <person name="Chung Y.R."/>
        </authorList>
    </citation>
    <scope>NUCLEOTIDE SEQUENCE [LARGE SCALE GENOMIC DNA]</scope>
    <source>
        <strain evidence="1 2">YC6258</strain>
    </source>
</reference>
<evidence type="ECO:0000313" key="1">
    <source>
        <dbReference type="EMBL" id="AJQ97985.1"/>
    </source>
</evidence>
<dbReference type="RefSeq" id="WP_044619587.1">
    <property type="nucleotide sequence ID" value="NZ_CP007142.1"/>
</dbReference>
<sequence>MSLVLQSQSSSPTHFTARVRRINTDAIELTYQQQIMTVPLTHCSAAILGLQTDDQVMVEQQGDSYFVLHRLLRQGEHPLPLQYDAQGRLTISAGKSLRLHTPKGEILIDSQGCLSLQGQDIHAEAEHSHTIQGQTVKLN</sequence>
<proteinExistence type="predicted"/>
<keyword evidence="2" id="KW-1185">Reference proteome</keyword>
<dbReference type="AlphaFoldDB" id="A0A0C5VFD7"/>
<dbReference type="EMBL" id="CP007142">
    <property type="protein sequence ID" value="AJQ97985.1"/>
    <property type="molecule type" value="Genomic_DNA"/>
</dbReference>
<accession>A0A0C5VFD7</accession>
<dbReference type="STRING" id="1445510.YC6258_05961"/>
<name>A0A0C5VFD7_9GAMM</name>
<dbReference type="Proteomes" id="UP000032266">
    <property type="component" value="Chromosome"/>
</dbReference>
<dbReference type="OrthoDB" id="9945160at2"/>
<dbReference type="HOGENOM" id="CLU_1842293_0_0_6"/>
<evidence type="ECO:0000313" key="2">
    <source>
        <dbReference type="Proteomes" id="UP000032266"/>
    </source>
</evidence>
<evidence type="ECO:0008006" key="3">
    <source>
        <dbReference type="Google" id="ProtNLM"/>
    </source>
</evidence>
<organism evidence="1 2">
    <name type="scientific">Gynuella sunshinyii YC6258</name>
    <dbReference type="NCBI Taxonomy" id="1445510"/>
    <lineage>
        <taxon>Bacteria</taxon>
        <taxon>Pseudomonadati</taxon>
        <taxon>Pseudomonadota</taxon>
        <taxon>Gammaproteobacteria</taxon>
        <taxon>Oceanospirillales</taxon>
        <taxon>Saccharospirillaceae</taxon>
        <taxon>Gynuella</taxon>
    </lineage>
</organism>
<dbReference type="KEGG" id="gsn:YC6258_05961"/>
<gene>
    <name evidence="1" type="ORF">YC6258_05961</name>
</gene>
<protein>
    <recommendedName>
        <fullName evidence="3">Gp5/Type VI secretion system Vgr protein OB-fold domain-containing protein</fullName>
    </recommendedName>
</protein>